<keyword evidence="3" id="KW-0732">Signal</keyword>
<accession>A0ABU7UYZ7</accession>
<feature type="domain" description="Multidrug resistance protein MdtA-like alpha-helical hairpin" evidence="4">
    <location>
        <begin position="108"/>
        <end position="176"/>
    </location>
</feature>
<evidence type="ECO:0000259" key="5">
    <source>
        <dbReference type="Pfam" id="PF25917"/>
    </source>
</evidence>
<dbReference type="InterPro" id="IPR058624">
    <property type="entry name" value="MdtA-like_HH"/>
</dbReference>
<evidence type="ECO:0000259" key="6">
    <source>
        <dbReference type="Pfam" id="PF25954"/>
    </source>
</evidence>
<name>A0ABU7UYZ7_9GAMM</name>
<evidence type="ECO:0000313" key="8">
    <source>
        <dbReference type="Proteomes" id="UP001356170"/>
    </source>
</evidence>
<dbReference type="Pfam" id="PF25954">
    <property type="entry name" value="Beta-barrel_RND_2"/>
    <property type="match status" value="1"/>
</dbReference>
<evidence type="ECO:0000256" key="2">
    <source>
        <dbReference type="SAM" id="Coils"/>
    </source>
</evidence>
<comment type="similarity">
    <text evidence="1">Belongs to the membrane fusion protein (MFP) (TC 8.A.1) family.</text>
</comment>
<dbReference type="Pfam" id="PF25917">
    <property type="entry name" value="BSH_RND"/>
    <property type="match status" value="1"/>
</dbReference>
<proteinExistence type="inferred from homology"/>
<dbReference type="NCBIfam" id="TIGR01730">
    <property type="entry name" value="RND_mfp"/>
    <property type="match status" value="1"/>
</dbReference>
<dbReference type="InterPro" id="IPR058625">
    <property type="entry name" value="MdtA-like_BSH"/>
</dbReference>
<dbReference type="PANTHER" id="PTHR30469:SF38">
    <property type="entry name" value="HLYD FAMILY SECRETION PROTEIN"/>
    <property type="match status" value="1"/>
</dbReference>
<dbReference type="Gene3D" id="2.40.50.100">
    <property type="match status" value="1"/>
</dbReference>
<dbReference type="InterPro" id="IPR006143">
    <property type="entry name" value="RND_pump_MFP"/>
</dbReference>
<feature type="chain" id="PRO_5046080758" evidence="3">
    <location>
        <begin position="26"/>
        <end position="384"/>
    </location>
</feature>
<organism evidence="7 8">
    <name type="scientific">Aquilutibacter rugosus</name>
    <dbReference type="NCBI Taxonomy" id="3115820"/>
    <lineage>
        <taxon>Bacteria</taxon>
        <taxon>Pseudomonadati</taxon>
        <taxon>Pseudomonadota</taxon>
        <taxon>Gammaproteobacteria</taxon>
        <taxon>Lysobacterales</taxon>
        <taxon>Lysobacteraceae</taxon>
        <taxon>Aquilutibacter</taxon>
    </lineage>
</organism>
<evidence type="ECO:0000256" key="3">
    <source>
        <dbReference type="SAM" id="SignalP"/>
    </source>
</evidence>
<feature type="domain" description="CusB-like beta-barrel" evidence="6">
    <location>
        <begin position="214"/>
        <end position="283"/>
    </location>
</feature>
<keyword evidence="8" id="KW-1185">Reference proteome</keyword>
<protein>
    <submittedName>
        <fullName evidence="7">Efflux RND transporter periplasmic adaptor subunit</fullName>
    </submittedName>
</protein>
<dbReference type="Pfam" id="PF25876">
    <property type="entry name" value="HH_MFP_RND"/>
    <property type="match status" value="1"/>
</dbReference>
<gene>
    <name evidence="7" type="ORF">V3390_01080</name>
</gene>
<reference evidence="7 8" key="1">
    <citation type="submission" date="2024-01" db="EMBL/GenBank/DDBJ databases">
        <title>Novel species of the genus Luteimonas isolated from rivers.</title>
        <authorList>
            <person name="Lu H."/>
        </authorList>
    </citation>
    <scope>NUCLEOTIDE SEQUENCE [LARGE SCALE GENOMIC DNA]</scope>
    <source>
        <strain evidence="7 8">FXH3W</strain>
    </source>
</reference>
<dbReference type="RefSeq" id="WP_331702988.1">
    <property type="nucleotide sequence ID" value="NZ_JAZHBO010000001.1"/>
</dbReference>
<feature type="signal peptide" evidence="3">
    <location>
        <begin position="1"/>
        <end position="25"/>
    </location>
</feature>
<dbReference type="InterPro" id="IPR058792">
    <property type="entry name" value="Beta-barrel_RND_2"/>
</dbReference>
<dbReference type="EMBL" id="JAZHBO010000001">
    <property type="protein sequence ID" value="MEF2154834.1"/>
    <property type="molecule type" value="Genomic_DNA"/>
</dbReference>
<dbReference type="Proteomes" id="UP001356170">
    <property type="component" value="Unassembled WGS sequence"/>
</dbReference>
<dbReference type="PROSITE" id="PS51257">
    <property type="entry name" value="PROKAR_LIPOPROTEIN"/>
    <property type="match status" value="1"/>
</dbReference>
<feature type="coiled-coil region" evidence="2">
    <location>
        <begin position="107"/>
        <end position="172"/>
    </location>
</feature>
<dbReference type="PANTHER" id="PTHR30469">
    <property type="entry name" value="MULTIDRUG RESISTANCE PROTEIN MDTA"/>
    <property type="match status" value="1"/>
</dbReference>
<dbReference type="Gene3D" id="2.40.420.20">
    <property type="match status" value="1"/>
</dbReference>
<dbReference type="Gene3D" id="1.10.287.470">
    <property type="entry name" value="Helix hairpin bin"/>
    <property type="match status" value="1"/>
</dbReference>
<evidence type="ECO:0000259" key="4">
    <source>
        <dbReference type="Pfam" id="PF25876"/>
    </source>
</evidence>
<evidence type="ECO:0000256" key="1">
    <source>
        <dbReference type="ARBA" id="ARBA00009477"/>
    </source>
</evidence>
<keyword evidence="2" id="KW-0175">Coiled coil</keyword>
<feature type="domain" description="Multidrug resistance protein MdtA-like barrel-sandwich hybrid" evidence="5">
    <location>
        <begin position="69"/>
        <end position="203"/>
    </location>
</feature>
<sequence length="384" mass="39491">MNCKQLLMGQMLVVILALISLSACNDEVAPPPSLRTVYALKVGEGQSGPVQGAKGASFSGAVQAREQAPLSFRVPGSLLRRTVDVGDSVRAGQVLAVLDAGDQSAQANAITAQLAAAQAQLQRARADQARYAKLAKDQLISRSTMDAQNAGVAAAQGEVNALQANLKLATNQARYTQLTAPRSGVIAERLAEAGQVVGAGQPIFSLAADGAREVVFAVPETDIAQIRSGMPVKIELWATPGTLLNGTIREVSPIADAQTRTFTARATVTDTGNATQLGQSAKVIVPGLVPRGEVTALSVPLAAVVQSGNTGPAVFVIDPATLVLQRTPVQLGAFGAEMVPVTSGLPAGSWIVAAGAHLLRDGQKVTPVDRDNRPVLSAAAKATP</sequence>
<dbReference type="Gene3D" id="2.40.30.170">
    <property type="match status" value="1"/>
</dbReference>
<comment type="caution">
    <text evidence="7">The sequence shown here is derived from an EMBL/GenBank/DDBJ whole genome shotgun (WGS) entry which is preliminary data.</text>
</comment>
<dbReference type="SUPFAM" id="SSF111369">
    <property type="entry name" value="HlyD-like secretion proteins"/>
    <property type="match status" value="1"/>
</dbReference>
<evidence type="ECO:0000313" key="7">
    <source>
        <dbReference type="EMBL" id="MEF2154834.1"/>
    </source>
</evidence>